<proteinExistence type="predicted"/>
<sequence>MRKSREISLCFGQLWKWNYCLRRGTVHGYCSRHCPHNTVHTPRANI</sequence>
<accession>A0AAV5KT53</accession>
<organism evidence="1 2">
    <name type="scientific">Rubroshorea leprosula</name>
    <dbReference type="NCBI Taxonomy" id="152421"/>
    <lineage>
        <taxon>Eukaryota</taxon>
        <taxon>Viridiplantae</taxon>
        <taxon>Streptophyta</taxon>
        <taxon>Embryophyta</taxon>
        <taxon>Tracheophyta</taxon>
        <taxon>Spermatophyta</taxon>
        <taxon>Magnoliopsida</taxon>
        <taxon>eudicotyledons</taxon>
        <taxon>Gunneridae</taxon>
        <taxon>Pentapetalae</taxon>
        <taxon>rosids</taxon>
        <taxon>malvids</taxon>
        <taxon>Malvales</taxon>
        <taxon>Dipterocarpaceae</taxon>
        <taxon>Rubroshorea</taxon>
    </lineage>
</organism>
<evidence type="ECO:0000313" key="1">
    <source>
        <dbReference type="EMBL" id="GKV27656.1"/>
    </source>
</evidence>
<keyword evidence="2" id="KW-1185">Reference proteome</keyword>
<evidence type="ECO:0000313" key="2">
    <source>
        <dbReference type="Proteomes" id="UP001054252"/>
    </source>
</evidence>
<gene>
    <name evidence="1" type="ORF">SLEP1_g36795</name>
</gene>
<name>A0AAV5KT53_9ROSI</name>
<dbReference type="AlphaFoldDB" id="A0AAV5KT53"/>
<comment type="caution">
    <text evidence="1">The sequence shown here is derived from an EMBL/GenBank/DDBJ whole genome shotgun (WGS) entry which is preliminary data.</text>
</comment>
<dbReference type="EMBL" id="BPVZ01000076">
    <property type="protein sequence ID" value="GKV27656.1"/>
    <property type="molecule type" value="Genomic_DNA"/>
</dbReference>
<dbReference type="Proteomes" id="UP001054252">
    <property type="component" value="Unassembled WGS sequence"/>
</dbReference>
<protein>
    <submittedName>
        <fullName evidence="1">Uncharacterized protein</fullName>
    </submittedName>
</protein>
<reference evidence="1 2" key="1">
    <citation type="journal article" date="2021" name="Commun. Biol.">
        <title>The genome of Shorea leprosula (Dipterocarpaceae) highlights the ecological relevance of drought in aseasonal tropical rainforests.</title>
        <authorList>
            <person name="Ng K.K.S."/>
            <person name="Kobayashi M.J."/>
            <person name="Fawcett J.A."/>
            <person name="Hatakeyama M."/>
            <person name="Paape T."/>
            <person name="Ng C.H."/>
            <person name="Ang C.C."/>
            <person name="Tnah L.H."/>
            <person name="Lee C.T."/>
            <person name="Nishiyama T."/>
            <person name="Sese J."/>
            <person name="O'Brien M.J."/>
            <person name="Copetti D."/>
            <person name="Mohd Noor M.I."/>
            <person name="Ong R.C."/>
            <person name="Putra M."/>
            <person name="Sireger I.Z."/>
            <person name="Indrioko S."/>
            <person name="Kosugi Y."/>
            <person name="Izuno A."/>
            <person name="Isagi Y."/>
            <person name="Lee S.L."/>
            <person name="Shimizu K.K."/>
        </authorList>
    </citation>
    <scope>NUCLEOTIDE SEQUENCE [LARGE SCALE GENOMIC DNA]</scope>
    <source>
        <strain evidence="1">214</strain>
    </source>
</reference>